<dbReference type="Proteomes" id="UP000244073">
    <property type="component" value="Unassembled WGS sequence"/>
</dbReference>
<protein>
    <submittedName>
        <fullName evidence="1">Uncharacterized protein</fullName>
    </submittedName>
</protein>
<organism evidence="1 2">
    <name type="scientific">Aspergillus ochraceoroseus IBT 24754</name>
    <dbReference type="NCBI Taxonomy" id="1392256"/>
    <lineage>
        <taxon>Eukaryota</taxon>
        <taxon>Fungi</taxon>
        <taxon>Dikarya</taxon>
        <taxon>Ascomycota</taxon>
        <taxon>Pezizomycotina</taxon>
        <taxon>Eurotiomycetes</taxon>
        <taxon>Eurotiomycetidae</taxon>
        <taxon>Eurotiales</taxon>
        <taxon>Aspergillaceae</taxon>
        <taxon>Aspergillus</taxon>
        <taxon>Aspergillus subgen. Nidulantes</taxon>
    </lineage>
</organism>
<dbReference type="VEuPathDB" id="FungiDB:P175DRAFT_0535697"/>
<comment type="caution">
    <text evidence="1">The sequence shown here is derived from an EMBL/GenBank/DDBJ whole genome shotgun (WGS) entry which is preliminary data.</text>
</comment>
<accession>A0A2T5LNU6</accession>
<dbReference type="RefSeq" id="XP_040749344.1">
    <property type="nucleotide sequence ID" value="XM_040900249.1"/>
</dbReference>
<proteinExistence type="predicted"/>
<dbReference type="AlphaFoldDB" id="A0A2T5LNU6"/>
<reference evidence="1 2" key="1">
    <citation type="journal article" date="2018" name="Proc. Natl. Acad. Sci. U.S.A.">
        <title>Linking secondary metabolites to gene clusters through genome sequencing of six diverse Aspergillus species.</title>
        <authorList>
            <person name="Kaerboelling I."/>
            <person name="Vesth T.C."/>
            <person name="Frisvad J.C."/>
            <person name="Nybo J.L."/>
            <person name="Theobald S."/>
            <person name="Kuo A."/>
            <person name="Bowyer P."/>
            <person name="Matsuda Y."/>
            <person name="Mondo S."/>
            <person name="Lyhne E.K."/>
            <person name="Kogle M.E."/>
            <person name="Clum A."/>
            <person name="Lipzen A."/>
            <person name="Salamov A."/>
            <person name="Ngan C.Y."/>
            <person name="Daum C."/>
            <person name="Chiniquy J."/>
            <person name="Barry K."/>
            <person name="LaButti K."/>
            <person name="Haridas S."/>
            <person name="Simmons B.A."/>
            <person name="Magnuson J.K."/>
            <person name="Mortensen U.H."/>
            <person name="Larsen T.O."/>
            <person name="Grigoriev I.V."/>
            <person name="Baker S.E."/>
            <person name="Andersen M.R."/>
        </authorList>
    </citation>
    <scope>NUCLEOTIDE SEQUENCE [LARGE SCALE GENOMIC DNA]</scope>
    <source>
        <strain evidence="1 2">IBT 24754</strain>
    </source>
</reference>
<evidence type="ECO:0000313" key="2">
    <source>
        <dbReference type="Proteomes" id="UP000244073"/>
    </source>
</evidence>
<evidence type="ECO:0000313" key="1">
    <source>
        <dbReference type="EMBL" id="PTU17952.1"/>
    </source>
</evidence>
<sequence length="218" mass="24281">MICFALEDENSLLALDEYCQSEGYSCPGISMGSSYSPRRKLKREGTNLIHIILRLRPTRRHQFVDVDSLTPPPTAESCINHAKWDLVHVKYPISDNLRLLQKPIGPAQEASQTKAGNAVISGRRTFQVQHHLLLKIDPGQQYGDYSLGGPGQMILTGANLTSLSKDMSLYSGEVMVIKSHWELLEVSNSPLENTAQAPKSMELSSFSRNKLRNSQIIC</sequence>
<name>A0A2T5LNU6_9EURO</name>
<gene>
    <name evidence="1" type="ORF">P175DRAFT_0535697</name>
</gene>
<dbReference type="GeneID" id="63817131"/>
<dbReference type="EMBL" id="MSFN02000009">
    <property type="protein sequence ID" value="PTU17952.1"/>
    <property type="molecule type" value="Genomic_DNA"/>
</dbReference>